<dbReference type="PROSITE" id="PS50977">
    <property type="entry name" value="HTH_TETR_2"/>
    <property type="match status" value="1"/>
</dbReference>
<dbReference type="InterPro" id="IPR041474">
    <property type="entry name" value="NicS_C"/>
</dbReference>
<evidence type="ECO:0000256" key="1">
    <source>
        <dbReference type="ARBA" id="ARBA00023015"/>
    </source>
</evidence>
<keyword evidence="8" id="KW-1185">Reference proteome</keyword>
<dbReference type="InterPro" id="IPR009057">
    <property type="entry name" value="Homeodomain-like_sf"/>
</dbReference>
<feature type="region of interest" description="Disordered" evidence="5">
    <location>
        <begin position="1"/>
        <end position="22"/>
    </location>
</feature>
<dbReference type="InterPro" id="IPR036271">
    <property type="entry name" value="Tet_transcr_reg_TetR-rel_C_sf"/>
</dbReference>
<protein>
    <submittedName>
        <fullName evidence="7">TetR family transcriptional regulator</fullName>
    </submittedName>
</protein>
<dbReference type="PANTHER" id="PTHR30328">
    <property type="entry name" value="TRANSCRIPTIONAL REPRESSOR"/>
    <property type="match status" value="1"/>
</dbReference>
<proteinExistence type="predicted"/>
<dbReference type="Proteomes" id="UP001208041">
    <property type="component" value="Unassembled WGS sequence"/>
</dbReference>
<keyword evidence="2 4" id="KW-0238">DNA-binding</keyword>
<dbReference type="PRINTS" id="PR00455">
    <property type="entry name" value="HTHTETR"/>
</dbReference>
<accession>A0AAE3J259</accession>
<keyword evidence="1" id="KW-0805">Transcription regulation</keyword>
<evidence type="ECO:0000256" key="5">
    <source>
        <dbReference type="SAM" id="MobiDB-lite"/>
    </source>
</evidence>
<dbReference type="Pfam" id="PF17938">
    <property type="entry name" value="TetR_C_29"/>
    <property type="match status" value="1"/>
</dbReference>
<dbReference type="FunFam" id="1.10.10.60:FF:000141">
    <property type="entry name" value="TetR family transcriptional regulator"/>
    <property type="match status" value="1"/>
</dbReference>
<evidence type="ECO:0000256" key="2">
    <source>
        <dbReference type="ARBA" id="ARBA00023125"/>
    </source>
</evidence>
<feature type="DNA-binding region" description="H-T-H motif" evidence="4">
    <location>
        <begin position="42"/>
        <end position="61"/>
    </location>
</feature>
<evidence type="ECO:0000259" key="6">
    <source>
        <dbReference type="PROSITE" id="PS50977"/>
    </source>
</evidence>
<reference evidence="7" key="1">
    <citation type="submission" date="2022-10" db="EMBL/GenBank/DDBJ databases">
        <authorList>
            <person name="Yue Y."/>
        </authorList>
    </citation>
    <scope>NUCLEOTIDE SEQUENCE</scope>
    <source>
        <strain evidence="7">Z654</strain>
    </source>
</reference>
<feature type="domain" description="HTH tetR-type" evidence="6">
    <location>
        <begin position="19"/>
        <end position="79"/>
    </location>
</feature>
<comment type="caution">
    <text evidence="7">The sequence shown here is derived from an EMBL/GenBank/DDBJ whole genome shotgun (WGS) entry which is preliminary data.</text>
</comment>
<evidence type="ECO:0000313" key="7">
    <source>
        <dbReference type="EMBL" id="MCV6824806.1"/>
    </source>
</evidence>
<dbReference type="Pfam" id="PF00440">
    <property type="entry name" value="TetR_N"/>
    <property type="match status" value="1"/>
</dbReference>
<keyword evidence="3" id="KW-0804">Transcription</keyword>
<evidence type="ECO:0000256" key="4">
    <source>
        <dbReference type="PROSITE-ProRule" id="PRU00335"/>
    </source>
</evidence>
<dbReference type="GO" id="GO:0003677">
    <property type="term" value="F:DNA binding"/>
    <property type="evidence" value="ECO:0007669"/>
    <property type="project" value="UniProtKB-UniRule"/>
</dbReference>
<dbReference type="SUPFAM" id="SSF46689">
    <property type="entry name" value="Homeodomain-like"/>
    <property type="match status" value="1"/>
</dbReference>
<dbReference type="PANTHER" id="PTHR30328:SF54">
    <property type="entry name" value="HTH-TYPE TRANSCRIPTIONAL REPRESSOR SCO4008"/>
    <property type="match status" value="1"/>
</dbReference>
<dbReference type="InterPro" id="IPR001647">
    <property type="entry name" value="HTH_TetR"/>
</dbReference>
<name>A0AAE3J259_9RHOB</name>
<dbReference type="Gene3D" id="1.10.357.10">
    <property type="entry name" value="Tetracycline Repressor, domain 2"/>
    <property type="match status" value="1"/>
</dbReference>
<sequence length="217" mass="24376">MNSKPANETVQKRKPRDAAGSKKSILTAALREFSEEGFSGARVDRIAKRAGVSKPLIYEYFGDKNAVYAAALREAYIRIRQGENTLDMDAMEPEAAVDALVRFTVRHYRENPWFISMLNTENLHGGSTIKQIDGLSEIQSGLISKLGDVLARGEKAGLFRTGVVPADFYITIASLCYFPISNKHTLEKVFELTIDEEWLTRHTDEISRMVLAYLAKR</sequence>
<dbReference type="AlphaFoldDB" id="A0AAE3J259"/>
<dbReference type="RefSeq" id="WP_263953658.1">
    <property type="nucleotide sequence ID" value="NZ_JAOYFC010000002.1"/>
</dbReference>
<evidence type="ECO:0000313" key="8">
    <source>
        <dbReference type="Proteomes" id="UP001208041"/>
    </source>
</evidence>
<dbReference type="EMBL" id="JAOYFC010000002">
    <property type="protein sequence ID" value="MCV6824806.1"/>
    <property type="molecule type" value="Genomic_DNA"/>
</dbReference>
<organism evidence="7 8">
    <name type="scientific">Halocynthiibacter halioticoli</name>
    <dbReference type="NCBI Taxonomy" id="2986804"/>
    <lineage>
        <taxon>Bacteria</taxon>
        <taxon>Pseudomonadati</taxon>
        <taxon>Pseudomonadota</taxon>
        <taxon>Alphaproteobacteria</taxon>
        <taxon>Rhodobacterales</taxon>
        <taxon>Paracoccaceae</taxon>
        <taxon>Halocynthiibacter</taxon>
    </lineage>
</organism>
<dbReference type="InterPro" id="IPR050109">
    <property type="entry name" value="HTH-type_TetR-like_transc_reg"/>
</dbReference>
<gene>
    <name evidence="7" type="ORF">OH136_09590</name>
</gene>
<dbReference type="SUPFAM" id="SSF48498">
    <property type="entry name" value="Tetracyclin repressor-like, C-terminal domain"/>
    <property type="match status" value="1"/>
</dbReference>
<evidence type="ECO:0000256" key="3">
    <source>
        <dbReference type="ARBA" id="ARBA00023163"/>
    </source>
</evidence>